<keyword evidence="3 5" id="KW-0677">Repeat</keyword>
<evidence type="ECO:0000256" key="6">
    <source>
        <dbReference type="SAM" id="MobiDB-lite"/>
    </source>
</evidence>
<dbReference type="RefSeq" id="XP_066650468.1">
    <property type="nucleotide sequence ID" value="XM_066801805.1"/>
</dbReference>
<dbReference type="PROSITE" id="PS50294">
    <property type="entry name" value="WD_REPEATS_REGION"/>
    <property type="match status" value="3"/>
</dbReference>
<dbReference type="Pfam" id="PF16300">
    <property type="entry name" value="WD40_4"/>
    <property type="match status" value="1"/>
</dbReference>
<dbReference type="InterPro" id="IPR036322">
    <property type="entry name" value="WD40_repeat_dom_sf"/>
</dbReference>
<dbReference type="EMBL" id="JBBPEH010000014">
    <property type="protein sequence ID" value="KAK7530229.1"/>
    <property type="molecule type" value="Genomic_DNA"/>
</dbReference>
<dbReference type="InterPro" id="IPR019775">
    <property type="entry name" value="WD40_repeat_CS"/>
</dbReference>
<accession>A0ABR1L4R5</accession>
<dbReference type="GeneID" id="92034711"/>
<evidence type="ECO:0000259" key="7">
    <source>
        <dbReference type="SMART" id="SM01166"/>
    </source>
</evidence>
<dbReference type="Pfam" id="PF08953">
    <property type="entry name" value="DUF1899"/>
    <property type="match status" value="1"/>
</dbReference>
<evidence type="ECO:0000256" key="1">
    <source>
        <dbReference type="ARBA" id="ARBA00009482"/>
    </source>
</evidence>
<reference evidence="8 9" key="1">
    <citation type="submission" date="2024-04" db="EMBL/GenBank/DDBJ databases">
        <title>Phyllosticta paracitricarpa is synonymous to the EU quarantine fungus P. citricarpa based on phylogenomic analyses.</title>
        <authorList>
            <consortium name="Lawrence Berkeley National Laboratory"/>
            <person name="Van ingen-buijs V.A."/>
            <person name="Van westerhoven A.C."/>
            <person name="Haridas S."/>
            <person name="Skiadas P."/>
            <person name="Martin F."/>
            <person name="Groenewald J.Z."/>
            <person name="Crous P.W."/>
            <person name="Seidl M.F."/>
        </authorList>
    </citation>
    <scope>NUCLEOTIDE SEQUENCE [LARGE SCALE GENOMIC DNA]</scope>
    <source>
        <strain evidence="8 9">CPC 17464</strain>
    </source>
</reference>
<feature type="repeat" description="WD" evidence="4">
    <location>
        <begin position="265"/>
        <end position="306"/>
    </location>
</feature>
<dbReference type="InterPro" id="IPR015048">
    <property type="entry name" value="DUF1899"/>
</dbReference>
<feature type="repeat" description="WD" evidence="4">
    <location>
        <begin position="223"/>
        <end position="265"/>
    </location>
</feature>
<evidence type="ECO:0000256" key="3">
    <source>
        <dbReference type="ARBA" id="ARBA00022737"/>
    </source>
</evidence>
<evidence type="ECO:0000256" key="2">
    <source>
        <dbReference type="ARBA" id="ARBA00022574"/>
    </source>
</evidence>
<feature type="compositionally biased region" description="Basic and acidic residues" evidence="6">
    <location>
        <begin position="513"/>
        <end position="533"/>
    </location>
</feature>
<proteinExistence type="inferred from homology"/>
<evidence type="ECO:0000313" key="9">
    <source>
        <dbReference type="Proteomes" id="UP001360953"/>
    </source>
</evidence>
<dbReference type="InterPro" id="IPR015505">
    <property type="entry name" value="Coronin"/>
</dbReference>
<protein>
    <recommendedName>
        <fullName evidence="5">Coronin</fullName>
    </recommendedName>
</protein>
<dbReference type="PANTHER" id="PTHR10856">
    <property type="entry name" value="CORONIN"/>
    <property type="match status" value="1"/>
</dbReference>
<dbReference type="InterPro" id="IPR001680">
    <property type="entry name" value="WD40_rpt"/>
</dbReference>
<dbReference type="SUPFAM" id="SSF50978">
    <property type="entry name" value="WD40 repeat-like"/>
    <property type="match status" value="1"/>
</dbReference>
<evidence type="ECO:0000313" key="8">
    <source>
        <dbReference type="EMBL" id="KAK7530229.1"/>
    </source>
</evidence>
<dbReference type="PROSITE" id="PS00678">
    <property type="entry name" value="WD_REPEATS_1"/>
    <property type="match status" value="2"/>
</dbReference>
<dbReference type="SMART" id="SM01167">
    <property type="entry name" value="DUF1900"/>
    <property type="match status" value="1"/>
</dbReference>
<dbReference type="PANTHER" id="PTHR10856:SF0">
    <property type="entry name" value="CORONIN"/>
    <property type="match status" value="1"/>
</dbReference>
<gene>
    <name evidence="8" type="ORF">J3D65DRAFT_640561</name>
</gene>
<keyword evidence="9" id="KW-1185">Reference proteome</keyword>
<organism evidence="8 9">
    <name type="scientific">Phyllosticta citribraziliensis</name>
    <dbReference type="NCBI Taxonomy" id="989973"/>
    <lineage>
        <taxon>Eukaryota</taxon>
        <taxon>Fungi</taxon>
        <taxon>Dikarya</taxon>
        <taxon>Ascomycota</taxon>
        <taxon>Pezizomycotina</taxon>
        <taxon>Dothideomycetes</taxon>
        <taxon>Dothideomycetes incertae sedis</taxon>
        <taxon>Botryosphaeriales</taxon>
        <taxon>Phyllostictaceae</taxon>
        <taxon>Phyllosticta</taxon>
    </lineage>
</organism>
<dbReference type="InterPro" id="IPR020472">
    <property type="entry name" value="WD40_PAC1"/>
</dbReference>
<feature type="domain" description="DUF1899" evidence="7">
    <location>
        <begin position="101"/>
        <end position="158"/>
    </location>
</feature>
<feature type="compositionally biased region" description="Low complexity" evidence="6">
    <location>
        <begin position="603"/>
        <end position="622"/>
    </location>
</feature>
<comment type="caution">
    <text evidence="8">The sequence shown here is derived from an EMBL/GenBank/DDBJ whole genome shotgun (WGS) entry which is preliminary data.</text>
</comment>
<dbReference type="Gene3D" id="2.130.10.10">
    <property type="entry name" value="YVTN repeat-like/Quinoprotein amine dehydrogenase"/>
    <property type="match status" value="1"/>
</dbReference>
<feature type="compositionally biased region" description="Low complexity" evidence="6">
    <location>
        <begin position="539"/>
        <end position="548"/>
    </location>
</feature>
<evidence type="ECO:0000256" key="4">
    <source>
        <dbReference type="PROSITE-ProRule" id="PRU00221"/>
    </source>
</evidence>
<dbReference type="SMART" id="SM00320">
    <property type="entry name" value="WD40"/>
    <property type="match status" value="3"/>
</dbReference>
<feature type="compositionally biased region" description="Low complexity" evidence="6">
    <location>
        <begin position="630"/>
        <end position="639"/>
    </location>
</feature>
<feature type="repeat" description="WD" evidence="4">
    <location>
        <begin position="167"/>
        <end position="209"/>
    </location>
</feature>
<name>A0ABR1L4R5_9PEZI</name>
<evidence type="ECO:0000256" key="5">
    <source>
        <dbReference type="RuleBase" id="RU280818"/>
    </source>
</evidence>
<dbReference type="PRINTS" id="PR00320">
    <property type="entry name" value="GPROTEINBRPT"/>
</dbReference>
<keyword evidence="2 4" id="KW-0853">WD repeat</keyword>
<dbReference type="Pfam" id="PF00400">
    <property type="entry name" value="WD40"/>
    <property type="match status" value="3"/>
</dbReference>
<dbReference type="Proteomes" id="UP001360953">
    <property type="component" value="Unassembled WGS sequence"/>
</dbReference>
<comment type="similarity">
    <text evidence="1 5">Belongs to the WD repeat coronin family.</text>
</comment>
<dbReference type="InterPro" id="IPR015943">
    <property type="entry name" value="WD40/YVTN_repeat-like_dom_sf"/>
</dbReference>
<dbReference type="SMART" id="SM01166">
    <property type="entry name" value="DUF1899"/>
    <property type="match status" value="1"/>
</dbReference>
<dbReference type="PROSITE" id="PS50082">
    <property type="entry name" value="WD_REPEATS_2"/>
    <property type="match status" value="3"/>
</dbReference>
<feature type="region of interest" description="Disordered" evidence="6">
    <location>
        <begin position="500"/>
        <end position="639"/>
    </location>
</feature>
<sequence length="705" mass="77264">MAEDNAWAPVPRCVPPSGVRPRIVPCDARRLDLDHHSSGVRFACCCSASSPPRFYILSPLPALPYPLIRPRCPAASSELPSTVRRLHHSAALTLADPRRPKGHVFGRSTKKEQCYDNLKISKNAWDTNLIKANPKYLSVNYESGGGGAFAVIPLQERGKLPEIIPLFRGHTGPVLDTDWNTFNDNIVASGSDDGKVFIWQVPENFSLYSEAEEPEDVAPVAKLTGHTRKVGHVLFNPSAENVLASSSGDYTVKLWDVEAGSPKITLKHPDIVQSLSFSANGAYLVSTSRDKKLRIWDVRQERPAHEGQGHSGAKNSRAVWMGELDRIATTGFSKMSDRQLGLWDVRAAREPLNGFEILDSISGVCMPFWDDGTQCLYLAGKGDGNIRYFEYENDKFQFLSEYKSIEPQRGIAFLPKRGVNLHENEVMRAYKTVNDSYIEPVSFIVPRRAEVFQGDIYPPCVGLKPGMSSSEYFAGKEAVPPKFSLEATYEGEAPVEVPAEAVPKPNSAPAPKVEPKQEPKVEPKAEPQPEPKPEPTPAPAAAARAPAPSVNENKTSMANAAAKFADKDEAESSADEASSFEEIPKPAERPNVTARVEEKTRGPEVAQAPEPAPAEAPAATPPAREERRSVSGAASAAAAGIKDQLAEIKNMLQTQNQAMTSQMQQMAHLTAEVNTMKHRLVELERGGEKDERIRQLELELEEARS</sequence>